<keyword evidence="9" id="KW-0677">Repeat</keyword>
<feature type="compositionally biased region" description="Low complexity" evidence="19">
    <location>
        <begin position="1064"/>
        <end position="1073"/>
    </location>
</feature>
<dbReference type="EC" id="2.7.11.1" evidence="2"/>
<evidence type="ECO:0000256" key="17">
    <source>
        <dbReference type="ARBA" id="ARBA00048679"/>
    </source>
</evidence>
<proteinExistence type="predicted"/>
<evidence type="ECO:0000259" key="21">
    <source>
        <dbReference type="PROSITE" id="PS50011"/>
    </source>
</evidence>
<feature type="region of interest" description="Disordered" evidence="19">
    <location>
        <begin position="1053"/>
        <end position="1102"/>
    </location>
</feature>
<evidence type="ECO:0000256" key="2">
    <source>
        <dbReference type="ARBA" id="ARBA00012513"/>
    </source>
</evidence>
<dbReference type="SUPFAM" id="SSF52058">
    <property type="entry name" value="L domain-like"/>
    <property type="match status" value="1"/>
</dbReference>
<dbReference type="PANTHER" id="PTHR45631">
    <property type="entry name" value="OS07G0107800 PROTEIN-RELATED"/>
    <property type="match status" value="1"/>
</dbReference>
<keyword evidence="13 20" id="KW-1133">Transmembrane helix</keyword>
<dbReference type="PROSITE" id="PS00108">
    <property type="entry name" value="PROTEIN_KINASE_ST"/>
    <property type="match status" value="1"/>
</dbReference>
<keyword evidence="11" id="KW-0418">Kinase</keyword>
<sequence>MTRFISIDCGIPDDSSYTDEKTNMKYVSDLGFVESGTSHSIVSDLQTTSLERQFQNVRSFPEGKRNCYNIKPQQGKGFKYLIRTRFMYGNYDNISRTPEFDLYLGVNLWETVVLVNETAIVTKEIIYTPPLDHIHVCVVDKNKGTPFLSVLEVRFVKNNTYDTPYEALMLGRRWDFGTTSNLQVRYKDDFFDRIWMPYKSNMKILNTSLTIDETNHNGFRPASIVMRTAISPGNESNPLTLTWSPDDPRSKFYVYMHFAEVQKLQSNETREFDIYVNDDLLAENFRPFYLFTDTRSTPEPVGRTKNEIVIRKTDLSTLPPIINAIEIYQINEFLQLPTDQQDVDTMMKIKMKYGVKKKNWQGDPCVPVDYSWEGLECLHSDNNTSPRLISLNLTSSALTGEIDPAFANLTSINKLDLSNNSLTGEVPDFLTSLVNLTVLNLEGNKLIGSIPAKLLEKSKDGSLLLRYGGNPGLCQSSSCQPTTKKKKSGFIVPLVAAVLVLLVLLIVLALFCHFKRRSRRGAISKKMSTNGVNTGPLDIAKRYFNYVEVVDFTNNFERVLGKGGFGKVYHGIFNGDQVAVKVLSEESAQGYKEFRAEVELLMRVHHTNLTSLIGYCNEDNHMSLIYEYMANGNLGDYLSGKSSLILSWEERLQISLDAAQGLEYLHYGCKPPIVHRDVKPTNILLNEKLQAKIADFGLSRSFPVEGTSQVSTVVAGTIGYLDPEYYTTRQMNEKSDVYSFGVVLLEVVTGKPAISRSRTQSVHLSDVVGSMLASGDIRGIVDQRLGGRFEAGTAWKITEIALACASESSAQRPTMSQVVMELKQSVVGRVTTDGNSHRDPVRMVTMNLDTEMVPKARERASFENNMAEEPQKLSSSASQQPSSSDKKPEDSGIKPQNPDRAPMYPPGIVPGYDEQTNRGAGIYAVPVHHHQFGALPSNYLIPLTYNLPTTRPSNETEAVGDNNQAQAGQGQPQQQQQQPAQQQRQVVVRRFEIAFQLDIFLILKLAAVIFLFNQDGSRQRLAVLVIFATIIYLYQTGALAPFVRWLSQGMHRAAVPPPRPQPPAARADNDPAAMPLNGDAVPEGQENEGENENRANANGNVDAGNQGNQWWGIVKEIQMIVFGFITSLLPGFHNID</sequence>
<keyword evidence="8" id="KW-0732">Signal</keyword>
<evidence type="ECO:0000256" key="8">
    <source>
        <dbReference type="ARBA" id="ARBA00022729"/>
    </source>
</evidence>
<keyword evidence="10 18" id="KW-0547">Nucleotide-binding</keyword>
<dbReference type="InterPro" id="IPR017441">
    <property type="entry name" value="Protein_kinase_ATP_BS"/>
</dbReference>
<evidence type="ECO:0000256" key="19">
    <source>
        <dbReference type="SAM" id="MobiDB-lite"/>
    </source>
</evidence>
<evidence type="ECO:0000256" key="1">
    <source>
        <dbReference type="ARBA" id="ARBA00004167"/>
    </source>
</evidence>
<evidence type="ECO:0000256" key="11">
    <source>
        <dbReference type="ARBA" id="ARBA00022777"/>
    </source>
</evidence>
<dbReference type="FunFam" id="3.80.10.10:FF:000129">
    <property type="entry name" value="Leucine-rich repeat receptor-like kinase"/>
    <property type="match status" value="1"/>
</dbReference>
<feature type="compositionally biased region" description="Low complexity" evidence="19">
    <location>
        <begin position="872"/>
        <end position="883"/>
    </location>
</feature>
<dbReference type="Pfam" id="PF13855">
    <property type="entry name" value="LRR_8"/>
    <property type="match status" value="1"/>
</dbReference>
<feature type="transmembrane region" description="Helical" evidence="20">
    <location>
        <begin position="1024"/>
        <end position="1043"/>
    </location>
</feature>
<organism evidence="22 23">
    <name type="scientific">Brassica carinata</name>
    <name type="common">Ethiopian mustard</name>
    <name type="synonym">Abyssinian cabbage</name>
    <dbReference type="NCBI Taxonomy" id="52824"/>
    <lineage>
        <taxon>Eukaryota</taxon>
        <taxon>Viridiplantae</taxon>
        <taxon>Streptophyta</taxon>
        <taxon>Embryophyta</taxon>
        <taxon>Tracheophyta</taxon>
        <taxon>Spermatophyta</taxon>
        <taxon>Magnoliopsida</taxon>
        <taxon>eudicotyledons</taxon>
        <taxon>Gunneridae</taxon>
        <taxon>Pentapetalae</taxon>
        <taxon>rosids</taxon>
        <taxon>malvids</taxon>
        <taxon>Brassicales</taxon>
        <taxon>Brassicaceae</taxon>
        <taxon>Brassiceae</taxon>
        <taxon>Brassica</taxon>
    </lineage>
</organism>
<accession>A0A8X7PF88</accession>
<protein>
    <recommendedName>
        <fullName evidence="2">non-specific serine/threonine protein kinase</fullName>
        <ecNumber evidence="2">2.7.11.1</ecNumber>
    </recommendedName>
</protein>
<keyword evidence="14 20" id="KW-0472">Membrane</keyword>
<evidence type="ECO:0000313" key="22">
    <source>
        <dbReference type="EMBL" id="KAG2249618.1"/>
    </source>
</evidence>
<feature type="domain" description="Protein kinase" evidence="21">
    <location>
        <begin position="554"/>
        <end position="827"/>
    </location>
</feature>
<evidence type="ECO:0000256" key="6">
    <source>
        <dbReference type="ARBA" id="ARBA00022679"/>
    </source>
</evidence>
<feature type="transmembrane region" description="Helical" evidence="20">
    <location>
        <begin position="993"/>
        <end position="1012"/>
    </location>
</feature>
<evidence type="ECO:0000256" key="16">
    <source>
        <dbReference type="ARBA" id="ARBA00047899"/>
    </source>
</evidence>
<dbReference type="PANTHER" id="PTHR45631:SF216">
    <property type="entry name" value="LEUCINE-RICH REPEAT TRANSMEMBRANE PROTEIN KINASE PROTEIN"/>
    <property type="match status" value="1"/>
</dbReference>
<dbReference type="SMART" id="SM00220">
    <property type="entry name" value="S_TKc"/>
    <property type="match status" value="1"/>
</dbReference>
<feature type="transmembrane region" description="Helical" evidence="20">
    <location>
        <begin position="490"/>
        <end position="511"/>
    </location>
</feature>
<evidence type="ECO:0000256" key="9">
    <source>
        <dbReference type="ARBA" id="ARBA00022737"/>
    </source>
</evidence>
<feature type="region of interest" description="Disordered" evidence="19">
    <location>
        <begin position="951"/>
        <end position="978"/>
    </location>
</feature>
<evidence type="ECO:0000256" key="18">
    <source>
        <dbReference type="PROSITE-ProRule" id="PRU10141"/>
    </source>
</evidence>
<dbReference type="Pfam" id="PF12819">
    <property type="entry name" value="Malectin_like"/>
    <property type="match status" value="1"/>
</dbReference>
<dbReference type="Gene3D" id="3.80.10.10">
    <property type="entry name" value="Ribonuclease Inhibitor"/>
    <property type="match status" value="1"/>
</dbReference>
<evidence type="ECO:0000256" key="15">
    <source>
        <dbReference type="ARBA" id="ARBA00023170"/>
    </source>
</evidence>
<keyword evidence="4" id="KW-0597">Phosphoprotein</keyword>
<dbReference type="Gene3D" id="2.60.120.430">
    <property type="entry name" value="Galactose-binding lectin"/>
    <property type="match status" value="1"/>
</dbReference>
<dbReference type="InterPro" id="IPR000719">
    <property type="entry name" value="Prot_kinase_dom"/>
</dbReference>
<comment type="subcellular location">
    <subcellularLocation>
        <location evidence="1">Membrane</location>
        <topology evidence="1">Single-pass membrane protein</topology>
    </subcellularLocation>
</comment>
<dbReference type="AlphaFoldDB" id="A0A8X7PF88"/>
<dbReference type="FunFam" id="1.10.510.10:FF:000146">
    <property type="entry name" value="LRR receptor-like serine/threonine-protein kinase IOS1"/>
    <property type="match status" value="1"/>
</dbReference>
<dbReference type="PROSITE" id="PS00107">
    <property type="entry name" value="PROTEIN_KINASE_ATP"/>
    <property type="match status" value="1"/>
</dbReference>
<dbReference type="InterPro" id="IPR001245">
    <property type="entry name" value="Ser-Thr/Tyr_kinase_cat_dom"/>
</dbReference>
<keyword evidence="6" id="KW-0808">Transferase</keyword>
<evidence type="ECO:0000256" key="4">
    <source>
        <dbReference type="ARBA" id="ARBA00022553"/>
    </source>
</evidence>
<keyword evidence="3" id="KW-0723">Serine/threonine-protein kinase</keyword>
<dbReference type="Proteomes" id="UP000886595">
    <property type="component" value="Unassembled WGS sequence"/>
</dbReference>
<dbReference type="InterPro" id="IPR024788">
    <property type="entry name" value="Malectin-like_Carb-bd_dom"/>
</dbReference>
<dbReference type="SUPFAM" id="SSF56112">
    <property type="entry name" value="Protein kinase-like (PK-like)"/>
    <property type="match status" value="1"/>
</dbReference>
<evidence type="ECO:0000256" key="14">
    <source>
        <dbReference type="ARBA" id="ARBA00023136"/>
    </source>
</evidence>
<keyword evidence="5" id="KW-0433">Leucine-rich repeat</keyword>
<evidence type="ECO:0000256" key="7">
    <source>
        <dbReference type="ARBA" id="ARBA00022692"/>
    </source>
</evidence>
<dbReference type="GO" id="GO:0016020">
    <property type="term" value="C:membrane"/>
    <property type="evidence" value="ECO:0007669"/>
    <property type="project" value="UniProtKB-SubCell"/>
</dbReference>
<dbReference type="Gene3D" id="3.30.200.20">
    <property type="entry name" value="Phosphorylase Kinase, domain 1"/>
    <property type="match status" value="1"/>
</dbReference>
<reference evidence="22 23" key="1">
    <citation type="submission" date="2020-02" db="EMBL/GenBank/DDBJ databases">
        <authorList>
            <person name="Ma Q."/>
            <person name="Huang Y."/>
            <person name="Song X."/>
            <person name="Pei D."/>
        </authorList>
    </citation>
    <scope>NUCLEOTIDE SEQUENCE [LARGE SCALE GENOMIC DNA]</scope>
    <source>
        <strain evidence="22">Sxm20200214</strain>
        <tissue evidence="22">Leaf</tissue>
    </source>
</reference>
<dbReference type="InterPro" id="IPR008271">
    <property type="entry name" value="Ser/Thr_kinase_AS"/>
</dbReference>
<dbReference type="FunFam" id="3.30.200.20:FF:000394">
    <property type="entry name" value="Leucine-rich repeat receptor-like protein kinase"/>
    <property type="match status" value="1"/>
</dbReference>
<dbReference type="Gene3D" id="1.10.510.10">
    <property type="entry name" value="Transferase(Phosphotransferase) domain 1"/>
    <property type="match status" value="1"/>
</dbReference>
<feature type="binding site" evidence="18">
    <location>
        <position position="581"/>
    </location>
    <ligand>
        <name>ATP</name>
        <dbReference type="ChEBI" id="CHEBI:30616"/>
    </ligand>
</feature>
<dbReference type="InterPro" id="IPR032675">
    <property type="entry name" value="LRR_dom_sf"/>
</dbReference>
<keyword evidence="15" id="KW-0675">Receptor</keyword>
<evidence type="ECO:0000313" key="23">
    <source>
        <dbReference type="Proteomes" id="UP000886595"/>
    </source>
</evidence>
<evidence type="ECO:0000256" key="20">
    <source>
        <dbReference type="SAM" id="Phobius"/>
    </source>
</evidence>
<dbReference type="InterPro" id="IPR011009">
    <property type="entry name" value="Kinase-like_dom_sf"/>
</dbReference>
<keyword evidence="7 20" id="KW-0812">Transmembrane</keyword>
<feature type="region of interest" description="Disordered" evidence="19">
    <location>
        <begin position="863"/>
        <end position="915"/>
    </location>
</feature>
<evidence type="ECO:0000256" key="10">
    <source>
        <dbReference type="ARBA" id="ARBA00022741"/>
    </source>
</evidence>
<dbReference type="GO" id="GO:0005524">
    <property type="term" value="F:ATP binding"/>
    <property type="evidence" value="ECO:0007669"/>
    <property type="project" value="UniProtKB-UniRule"/>
</dbReference>
<dbReference type="InterPro" id="IPR001611">
    <property type="entry name" value="Leu-rich_rpt"/>
</dbReference>
<comment type="catalytic activity">
    <reaction evidence="16">
        <text>L-threonyl-[protein] + ATP = O-phospho-L-threonyl-[protein] + ADP + H(+)</text>
        <dbReference type="Rhea" id="RHEA:46608"/>
        <dbReference type="Rhea" id="RHEA-COMP:11060"/>
        <dbReference type="Rhea" id="RHEA-COMP:11605"/>
        <dbReference type="ChEBI" id="CHEBI:15378"/>
        <dbReference type="ChEBI" id="CHEBI:30013"/>
        <dbReference type="ChEBI" id="CHEBI:30616"/>
        <dbReference type="ChEBI" id="CHEBI:61977"/>
        <dbReference type="ChEBI" id="CHEBI:456216"/>
        <dbReference type="EC" id="2.7.11.1"/>
    </reaction>
</comment>
<keyword evidence="12 18" id="KW-0067">ATP-binding</keyword>
<dbReference type="EMBL" id="JAAMPC010000017">
    <property type="protein sequence ID" value="KAG2249618.1"/>
    <property type="molecule type" value="Genomic_DNA"/>
</dbReference>
<name>A0A8X7PF88_BRACI</name>
<evidence type="ECO:0000256" key="13">
    <source>
        <dbReference type="ARBA" id="ARBA00022989"/>
    </source>
</evidence>
<comment type="caution">
    <text evidence="22">The sequence shown here is derived from an EMBL/GenBank/DDBJ whole genome shotgun (WGS) entry which is preliminary data.</text>
</comment>
<dbReference type="OrthoDB" id="2017114at2759"/>
<dbReference type="GO" id="GO:0004674">
    <property type="term" value="F:protein serine/threonine kinase activity"/>
    <property type="evidence" value="ECO:0007669"/>
    <property type="project" value="UniProtKB-KW"/>
</dbReference>
<dbReference type="Pfam" id="PF07714">
    <property type="entry name" value="PK_Tyr_Ser-Thr"/>
    <property type="match status" value="1"/>
</dbReference>
<evidence type="ECO:0000256" key="5">
    <source>
        <dbReference type="ARBA" id="ARBA00022614"/>
    </source>
</evidence>
<dbReference type="CDD" id="cd14066">
    <property type="entry name" value="STKc_IRAK"/>
    <property type="match status" value="1"/>
</dbReference>
<dbReference type="PROSITE" id="PS50011">
    <property type="entry name" value="PROTEIN_KINASE_DOM"/>
    <property type="match status" value="1"/>
</dbReference>
<gene>
    <name evidence="22" type="ORF">Bca52824_089246</name>
</gene>
<feature type="compositionally biased region" description="Low complexity" evidence="19">
    <location>
        <begin position="964"/>
        <end position="978"/>
    </location>
</feature>
<evidence type="ECO:0000256" key="3">
    <source>
        <dbReference type="ARBA" id="ARBA00022527"/>
    </source>
</evidence>
<comment type="catalytic activity">
    <reaction evidence="17">
        <text>L-seryl-[protein] + ATP = O-phospho-L-seryl-[protein] + ADP + H(+)</text>
        <dbReference type="Rhea" id="RHEA:17989"/>
        <dbReference type="Rhea" id="RHEA-COMP:9863"/>
        <dbReference type="Rhea" id="RHEA-COMP:11604"/>
        <dbReference type="ChEBI" id="CHEBI:15378"/>
        <dbReference type="ChEBI" id="CHEBI:29999"/>
        <dbReference type="ChEBI" id="CHEBI:30616"/>
        <dbReference type="ChEBI" id="CHEBI:83421"/>
        <dbReference type="ChEBI" id="CHEBI:456216"/>
        <dbReference type="EC" id="2.7.11.1"/>
    </reaction>
</comment>
<evidence type="ECO:0000256" key="12">
    <source>
        <dbReference type="ARBA" id="ARBA00022840"/>
    </source>
</evidence>
<keyword evidence="23" id="KW-1185">Reference proteome</keyword>